<evidence type="ECO:0008006" key="3">
    <source>
        <dbReference type="Google" id="ProtNLM"/>
    </source>
</evidence>
<accession>A0A2I0SPL3</accession>
<keyword evidence="2" id="KW-1185">Reference proteome</keyword>
<dbReference type="RefSeq" id="WP_103550244.1">
    <property type="nucleotide sequence ID" value="NZ_KZ626867.1"/>
</dbReference>
<dbReference type="EMBL" id="PJOS01000028">
    <property type="protein sequence ID" value="PKT71868.1"/>
    <property type="molecule type" value="Genomic_DNA"/>
</dbReference>
<sequence>MAKMVLLAQYLSINGTVLSSNTKKAELSVEVEDKDVTNFASLGWKEVLGGLKSGELACEFLQDFAATQLDSIMWPLLGTVVAFEVRADQGAVSTSNPKYTGSILIKGWNPIEGSVGDEATSGLTFPTSGAVTRATV</sequence>
<name>A0A2I0SPL3_9ACTN</name>
<comment type="caution">
    <text evidence="1">The sequence shown here is derived from an EMBL/GenBank/DDBJ whole genome shotgun (WGS) entry which is preliminary data.</text>
</comment>
<evidence type="ECO:0000313" key="1">
    <source>
        <dbReference type="EMBL" id="PKT71868.1"/>
    </source>
</evidence>
<organism evidence="1 2">
    <name type="scientific">Streptomyces populi</name>
    <dbReference type="NCBI Taxonomy" id="2058924"/>
    <lineage>
        <taxon>Bacteria</taxon>
        <taxon>Bacillati</taxon>
        <taxon>Actinomycetota</taxon>
        <taxon>Actinomycetes</taxon>
        <taxon>Kitasatosporales</taxon>
        <taxon>Streptomycetaceae</taxon>
        <taxon>Streptomyces</taxon>
    </lineage>
</organism>
<evidence type="ECO:0000313" key="2">
    <source>
        <dbReference type="Proteomes" id="UP000236178"/>
    </source>
</evidence>
<protein>
    <recommendedName>
        <fullName evidence="3">Phage tail protein</fullName>
    </recommendedName>
</protein>
<proteinExistence type="predicted"/>
<dbReference type="Proteomes" id="UP000236178">
    <property type="component" value="Unassembled WGS sequence"/>
</dbReference>
<gene>
    <name evidence="1" type="ORF">CW362_16545</name>
</gene>
<dbReference type="OrthoDB" id="3387635at2"/>
<reference evidence="1 2" key="1">
    <citation type="submission" date="2017-12" db="EMBL/GenBank/DDBJ databases">
        <title>Streptomyces populusis sp. nov., a novel endophytic actinobacterium isolated from stems of Populus adenopoda Maxim.</title>
        <authorList>
            <person name="Wang Z."/>
        </authorList>
    </citation>
    <scope>NUCLEOTIDE SEQUENCE [LARGE SCALE GENOMIC DNA]</scope>
    <source>
        <strain evidence="1 2">A249</strain>
    </source>
</reference>
<dbReference type="AlphaFoldDB" id="A0A2I0SPL3"/>